<evidence type="ECO:0000256" key="1">
    <source>
        <dbReference type="SAM" id="MobiDB-lite"/>
    </source>
</evidence>
<keyword evidence="2" id="KW-0472">Membrane</keyword>
<keyword evidence="2" id="KW-0812">Transmembrane</keyword>
<dbReference type="EMBL" id="JASGWX010000003">
    <property type="protein sequence ID" value="MDP4483502.1"/>
    <property type="molecule type" value="Genomic_DNA"/>
</dbReference>
<feature type="region of interest" description="Disordered" evidence="1">
    <location>
        <begin position="67"/>
        <end position="96"/>
    </location>
</feature>
<dbReference type="RefSeq" id="WP_039488596.1">
    <property type="nucleotide sequence ID" value="NZ_JASGWX010000003.1"/>
</dbReference>
<proteinExistence type="predicted"/>
<sequence>MDLLSNNTIFIFFIFVALVTGLFSFVVWAMLKMVTWGKSMSKGAYLFLALFPLISIIPIPPPTYENVQKAKQEQKKRKEDSGDPPDDEDDEDELTS</sequence>
<name>A0ABT9GCA6_9GAMM</name>
<feature type="compositionally biased region" description="Acidic residues" evidence="1">
    <location>
        <begin position="82"/>
        <end position="96"/>
    </location>
</feature>
<evidence type="ECO:0000256" key="2">
    <source>
        <dbReference type="SAM" id="Phobius"/>
    </source>
</evidence>
<feature type="transmembrane region" description="Helical" evidence="2">
    <location>
        <begin position="12"/>
        <end position="31"/>
    </location>
</feature>
<accession>A0ABT9GCA6</accession>
<reference evidence="3 4" key="1">
    <citation type="submission" date="2023-04" db="EMBL/GenBank/DDBJ databases">
        <title>Novel Pseudoalteromonas species isolated from Pacific coral.</title>
        <authorList>
            <person name="Videau P."/>
            <person name="Shlafstein M.D."/>
            <person name="Oline D.K."/>
            <person name="Strangman W.K."/>
            <person name="Hahnke R.L."/>
            <person name="Saw J.H."/>
            <person name="Ushijima B."/>
        </authorList>
    </citation>
    <scope>NUCLEOTIDE SEQUENCE [LARGE SCALE GENOMIC DNA]</scope>
    <source>
        <strain evidence="3 4">LMG 14908</strain>
    </source>
</reference>
<feature type="compositionally biased region" description="Basic and acidic residues" evidence="1">
    <location>
        <begin position="68"/>
        <end position="81"/>
    </location>
</feature>
<dbReference type="Proteomes" id="UP001242314">
    <property type="component" value="Unassembled WGS sequence"/>
</dbReference>
<evidence type="ECO:0000313" key="3">
    <source>
        <dbReference type="EMBL" id="MDP4483502.1"/>
    </source>
</evidence>
<organism evidence="3 4">
    <name type="scientific">Pseudoalteromonas distincta</name>
    <dbReference type="NCBI Taxonomy" id="77608"/>
    <lineage>
        <taxon>Bacteria</taxon>
        <taxon>Pseudomonadati</taxon>
        <taxon>Pseudomonadota</taxon>
        <taxon>Gammaproteobacteria</taxon>
        <taxon>Alteromonadales</taxon>
        <taxon>Pseudoalteromonadaceae</taxon>
        <taxon>Pseudoalteromonas</taxon>
    </lineage>
</organism>
<protein>
    <submittedName>
        <fullName evidence="3">Uncharacterized protein</fullName>
    </submittedName>
</protein>
<keyword evidence="2" id="KW-1133">Transmembrane helix</keyword>
<evidence type="ECO:0000313" key="4">
    <source>
        <dbReference type="Proteomes" id="UP001242314"/>
    </source>
</evidence>
<gene>
    <name evidence="3" type="ORF">QDH73_05555</name>
</gene>
<comment type="caution">
    <text evidence="3">The sequence shown here is derived from an EMBL/GenBank/DDBJ whole genome shotgun (WGS) entry which is preliminary data.</text>
</comment>
<feature type="transmembrane region" description="Helical" evidence="2">
    <location>
        <begin position="43"/>
        <end position="61"/>
    </location>
</feature>
<keyword evidence="4" id="KW-1185">Reference proteome</keyword>